<gene>
    <name evidence="1" type="ORF">IAD01_01735</name>
</gene>
<evidence type="ECO:0000313" key="1">
    <source>
        <dbReference type="EMBL" id="HIS24108.1"/>
    </source>
</evidence>
<comment type="caution">
    <text evidence="1">The sequence shown here is derived from an EMBL/GenBank/DDBJ whole genome shotgun (WGS) entry which is preliminary data.</text>
</comment>
<reference evidence="1" key="1">
    <citation type="submission" date="2020-10" db="EMBL/GenBank/DDBJ databases">
        <authorList>
            <person name="Gilroy R."/>
        </authorList>
    </citation>
    <scope>NUCLEOTIDE SEQUENCE</scope>
    <source>
        <strain evidence="1">CHK157-1446</strain>
    </source>
</reference>
<sequence>MQDMLKRYLKEADMLLERSRALGEELARETDVDKSNLLAARKRLLDIERYEILLDIRSIREYLE</sequence>
<dbReference type="EMBL" id="DVIR01000012">
    <property type="protein sequence ID" value="HIS24108.1"/>
    <property type="molecule type" value="Genomic_DNA"/>
</dbReference>
<accession>A0A9D1EMN5</accession>
<dbReference type="Proteomes" id="UP000823982">
    <property type="component" value="Unassembled WGS sequence"/>
</dbReference>
<reference evidence="1" key="2">
    <citation type="journal article" date="2021" name="PeerJ">
        <title>Extensive microbial diversity within the chicken gut microbiome revealed by metagenomics and culture.</title>
        <authorList>
            <person name="Gilroy R."/>
            <person name="Ravi A."/>
            <person name="Getino M."/>
            <person name="Pursley I."/>
            <person name="Horton D.L."/>
            <person name="Alikhan N.F."/>
            <person name="Baker D."/>
            <person name="Gharbi K."/>
            <person name="Hall N."/>
            <person name="Watson M."/>
            <person name="Adriaenssens E.M."/>
            <person name="Foster-Nyarko E."/>
            <person name="Jarju S."/>
            <person name="Secka A."/>
            <person name="Antonio M."/>
            <person name="Oren A."/>
            <person name="Chaudhuri R.R."/>
            <person name="La Ragione R."/>
            <person name="Hildebrand F."/>
            <person name="Pallen M.J."/>
        </authorList>
    </citation>
    <scope>NUCLEOTIDE SEQUENCE</scope>
    <source>
        <strain evidence="1">CHK157-1446</strain>
    </source>
</reference>
<name>A0A9D1EMN5_9FIRM</name>
<proteinExistence type="predicted"/>
<evidence type="ECO:0000313" key="2">
    <source>
        <dbReference type="Proteomes" id="UP000823982"/>
    </source>
</evidence>
<organism evidence="1 2">
    <name type="scientific">Candidatus Faeciplasma gallinarum</name>
    <dbReference type="NCBI Taxonomy" id="2840799"/>
    <lineage>
        <taxon>Bacteria</taxon>
        <taxon>Bacillati</taxon>
        <taxon>Bacillota</taxon>
        <taxon>Clostridia</taxon>
        <taxon>Eubacteriales</taxon>
        <taxon>Oscillospiraceae</taxon>
        <taxon>Oscillospiraceae incertae sedis</taxon>
        <taxon>Candidatus Faeciplasma</taxon>
    </lineage>
</organism>
<protein>
    <submittedName>
        <fullName evidence="1">Uncharacterized protein</fullName>
    </submittedName>
</protein>
<dbReference type="AlphaFoldDB" id="A0A9D1EMN5"/>